<protein>
    <submittedName>
        <fullName evidence="1">Uncharacterized protein</fullName>
    </submittedName>
</protein>
<evidence type="ECO:0000313" key="1">
    <source>
        <dbReference type="EMBL" id="SDE79943.1"/>
    </source>
</evidence>
<dbReference type="AlphaFoldDB" id="A0A1G7FVI2"/>
<gene>
    <name evidence="1" type="ORF">SAMN04487767_1416</name>
</gene>
<reference evidence="2" key="1">
    <citation type="submission" date="2016-10" db="EMBL/GenBank/DDBJ databases">
        <authorList>
            <person name="Varghese N."/>
        </authorList>
    </citation>
    <scope>NUCLEOTIDE SEQUENCE [LARGE SCALE GENOMIC DNA]</scope>
    <source>
        <strain evidence="2">KPR-7A</strain>
    </source>
</reference>
<dbReference type="Proteomes" id="UP000183507">
    <property type="component" value="Unassembled WGS sequence"/>
</dbReference>
<accession>A0A1G7FVI2</accession>
<sequence>MYKIVESVNNEMRITTSITEEEFNELKKISEPIWEIDGKIRFFDLIKEEYDEYISVIKDQKSTTTKIVRAINNYLSSYKAFLDRWETFFKRHGTQELIDYFKVSVSEVYDRCFEYRFIYNLRNYAQHAGIPISRISNALDKDIEISIKKETFINSHSGMQPKFKKELRHLQFEEIDIDNAIKVVHKELEKIHNKIIGKFIESIEDCLYSANYIREFYKKYNKYSGELSVISQGSVDAMVAMSKEPGTTTINPYLVHSKMALFILSSAKIVFKIKGKLIGKSQGFPEVLKLKNVLEMPNFTSGRRHVEYQKITWIKIEEATGFEWRDGYDRLFTIYMPAGLEDKFYKKMINSLEQERDKMFPEYSSHSK</sequence>
<name>A0A1G7FVI2_9BACI</name>
<dbReference type="EMBL" id="FMZR01000041">
    <property type="protein sequence ID" value="SDE79943.1"/>
    <property type="molecule type" value="Genomic_DNA"/>
</dbReference>
<organism evidence="1 2">
    <name type="scientific">Bacillus wiedmannii</name>
    <dbReference type="NCBI Taxonomy" id="1890302"/>
    <lineage>
        <taxon>Bacteria</taxon>
        <taxon>Bacillati</taxon>
        <taxon>Bacillota</taxon>
        <taxon>Bacilli</taxon>
        <taxon>Bacillales</taxon>
        <taxon>Bacillaceae</taxon>
        <taxon>Bacillus</taxon>
        <taxon>Bacillus cereus group</taxon>
    </lineage>
</organism>
<proteinExistence type="predicted"/>
<dbReference type="RefSeq" id="WP_074651742.1">
    <property type="nucleotide sequence ID" value="NZ_FMZR01000041.1"/>
</dbReference>
<evidence type="ECO:0000313" key="2">
    <source>
        <dbReference type="Proteomes" id="UP000183507"/>
    </source>
</evidence>